<organism evidence="2 3">
    <name type="scientific">Eschrichtius robustus</name>
    <name type="common">California gray whale</name>
    <name type="synonym">Eschrichtius gibbosus</name>
    <dbReference type="NCBI Taxonomy" id="9764"/>
    <lineage>
        <taxon>Eukaryota</taxon>
        <taxon>Metazoa</taxon>
        <taxon>Chordata</taxon>
        <taxon>Craniata</taxon>
        <taxon>Vertebrata</taxon>
        <taxon>Euteleostomi</taxon>
        <taxon>Mammalia</taxon>
        <taxon>Eutheria</taxon>
        <taxon>Laurasiatheria</taxon>
        <taxon>Artiodactyla</taxon>
        <taxon>Whippomorpha</taxon>
        <taxon>Cetacea</taxon>
        <taxon>Mysticeti</taxon>
        <taxon>Eschrichtiidae</taxon>
        <taxon>Eschrichtius</taxon>
    </lineage>
</organism>
<evidence type="ECO:0000256" key="1">
    <source>
        <dbReference type="SAM" id="MobiDB-lite"/>
    </source>
</evidence>
<proteinExistence type="predicted"/>
<keyword evidence="3" id="KW-1185">Reference proteome</keyword>
<comment type="caution">
    <text evidence="2">The sequence shown here is derived from an EMBL/GenBank/DDBJ whole genome shotgun (WGS) entry which is preliminary data.</text>
</comment>
<dbReference type="Proteomes" id="UP001159641">
    <property type="component" value="Unassembled WGS sequence"/>
</dbReference>
<feature type="compositionally biased region" description="Polar residues" evidence="1">
    <location>
        <begin position="98"/>
        <end position="111"/>
    </location>
</feature>
<gene>
    <name evidence="2" type="ORF">J1605_000691</name>
</gene>
<reference evidence="2 3" key="1">
    <citation type="submission" date="2022-11" db="EMBL/GenBank/DDBJ databases">
        <title>Whole genome sequence of Eschrichtius robustus ER-17-0199.</title>
        <authorList>
            <person name="Bruniche-Olsen A."/>
            <person name="Black A.N."/>
            <person name="Fields C.J."/>
            <person name="Walden K."/>
            <person name="Dewoody J.A."/>
        </authorList>
    </citation>
    <scope>NUCLEOTIDE SEQUENCE [LARGE SCALE GENOMIC DNA]</scope>
    <source>
        <strain evidence="2">ER-17-0199</strain>
        <tissue evidence="2">Blubber</tissue>
    </source>
</reference>
<evidence type="ECO:0000313" key="3">
    <source>
        <dbReference type="Proteomes" id="UP001159641"/>
    </source>
</evidence>
<name>A0AB34GKS5_ESCRO</name>
<feature type="region of interest" description="Disordered" evidence="1">
    <location>
        <begin position="323"/>
        <end position="346"/>
    </location>
</feature>
<dbReference type="EMBL" id="JAIQCJ010002152">
    <property type="protein sequence ID" value="KAJ8780648.1"/>
    <property type="molecule type" value="Genomic_DNA"/>
</dbReference>
<evidence type="ECO:0000313" key="2">
    <source>
        <dbReference type="EMBL" id="KAJ8780648.1"/>
    </source>
</evidence>
<accession>A0AB34GKS5</accession>
<feature type="region of interest" description="Disordered" evidence="1">
    <location>
        <begin position="210"/>
        <end position="234"/>
    </location>
</feature>
<feature type="compositionally biased region" description="Polar residues" evidence="1">
    <location>
        <begin position="323"/>
        <end position="340"/>
    </location>
</feature>
<dbReference type="AlphaFoldDB" id="A0AB34GKS5"/>
<feature type="region of interest" description="Disordered" evidence="1">
    <location>
        <begin position="98"/>
        <end position="118"/>
    </location>
</feature>
<sequence length="346" mass="37073">MPRHDPVCPPSQSPLSPPLGSQKQGWSMLLLVSQGPALREPKSACVSAGPCPGVQVPPNPESFPEVHLLPIFKDLTPSPLELRLARNGCWVRMHWMTQPSQQHQSSGQTEASPEAESGRRRTLLLDTFSMVQSVHFSGTREYVSPFLSSLRCQVNQDQDRCPSPRQCPFQDLLSPILPWCPPVTPLNPGSTSVQPELLPGPTITARLQLPPGGDRALGAPGPSEVGSRVGAEQDCPPVRVQDVMKVTMETTQPLETAGAPCPSCLPTSSSCALKPGGLEAHPLPRKVTATPHPVCWEGCLFVVGDPPKSKIKGSLYTTPHGSSYTGPWGQDSHQALSSLRRSPGTG</sequence>
<protein>
    <submittedName>
        <fullName evidence="2">Uncharacterized protein</fullName>
    </submittedName>
</protein>
<feature type="region of interest" description="Disordered" evidence="1">
    <location>
        <begin position="1"/>
        <end position="22"/>
    </location>
</feature>
<feature type="compositionally biased region" description="Pro residues" evidence="1">
    <location>
        <begin position="7"/>
        <end position="17"/>
    </location>
</feature>